<evidence type="ECO:0000256" key="1">
    <source>
        <dbReference type="SAM" id="MobiDB-lite"/>
    </source>
</evidence>
<name>A0ABR1UZP3_9PEZI</name>
<evidence type="ECO:0000313" key="3">
    <source>
        <dbReference type="Proteomes" id="UP001446871"/>
    </source>
</evidence>
<reference evidence="2 3" key="1">
    <citation type="submission" date="2023-01" db="EMBL/GenBank/DDBJ databases">
        <title>Analysis of 21 Apiospora genomes using comparative genomics revels a genus with tremendous synthesis potential of carbohydrate active enzymes and secondary metabolites.</title>
        <authorList>
            <person name="Sorensen T."/>
        </authorList>
    </citation>
    <scope>NUCLEOTIDE SEQUENCE [LARGE SCALE GENOMIC DNA]</scope>
    <source>
        <strain evidence="2 3">CBS 83171</strain>
    </source>
</reference>
<organism evidence="2 3">
    <name type="scientific">Apiospora saccharicola</name>
    <dbReference type="NCBI Taxonomy" id="335842"/>
    <lineage>
        <taxon>Eukaryota</taxon>
        <taxon>Fungi</taxon>
        <taxon>Dikarya</taxon>
        <taxon>Ascomycota</taxon>
        <taxon>Pezizomycotina</taxon>
        <taxon>Sordariomycetes</taxon>
        <taxon>Xylariomycetidae</taxon>
        <taxon>Amphisphaeriales</taxon>
        <taxon>Apiosporaceae</taxon>
        <taxon>Apiospora</taxon>
    </lineage>
</organism>
<keyword evidence="3" id="KW-1185">Reference proteome</keyword>
<feature type="region of interest" description="Disordered" evidence="1">
    <location>
        <begin position="208"/>
        <end position="229"/>
    </location>
</feature>
<accession>A0ABR1UZP3</accession>
<evidence type="ECO:0000313" key="2">
    <source>
        <dbReference type="EMBL" id="KAK8063530.1"/>
    </source>
</evidence>
<sequence length="307" mass="33436">MEGITASDRLKDLGEFAKQRPQAEEATWRLLGALSFMSPVHDIPASVFQPYSFSSMSDVTTSGTITTPAVAASAPSRNTKKDASGVKARARRELNDRKMLQDPLPWVVITTTTTTTADDGMDLDDDETVIGNNSRARSGSVAIQNLFEEALQPLLETGIVRRAHVRGAIIHIDKETQALYRNLTIKKHGQRDFDLAVRMMLRAMPTSPSIIVPSSSPSSPVSPSATASSSSLMPHVMALASHYERYAGWSSDDKGRSSTPASATETKNNNDAAKTKPPMLVQSSRFSSTRELEQLTKHTLELSGYQQ</sequence>
<gene>
    <name evidence="2" type="ORF">PG996_008182</name>
</gene>
<dbReference type="EMBL" id="JAQQWM010000005">
    <property type="protein sequence ID" value="KAK8063530.1"/>
    <property type="molecule type" value="Genomic_DNA"/>
</dbReference>
<protein>
    <submittedName>
        <fullName evidence="2">Uncharacterized protein</fullName>
    </submittedName>
</protein>
<comment type="caution">
    <text evidence="2">The sequence shown here is derived from an EMBL/GenBank/DDBJ whole genome shotgun (WGS) entry which is preliminary data.</text>
</comment>
<feature type="compositionally biased region" description="Polar residues" evidence="1">
    <location>
        <begin position="257"/>
        <end position="272"/>
    </location>
</feature>
<proteinExistence type="predicted"/>
<feature type="region of interest" description="Disordered" evidence="1">
    <location>
        <begin position="249"/>
        <end position="291"/>
    </location>
</feature>
<dbReference type="Proteomes" id="UP001446871">
    <property type="component" value="Unassembled WGS sequence"/>
</dbReference>